<reference evidence="1 2" key="1">
    <citation type="submission" date="2015-12" db="EMBL/GenBank/DDBJ databases">
        <title>The genome of Folsomia candida.</title>
        <authorList>
            <person name="Faddeeva A."/>
            <person name="Derks M.F."/>
            <person name="Anvar Y."/>
            <person name="Smit S."/>
            <person name="Van Straalen N."/>
            <person name="Roelofs D."/>
        </authorList>
    </citation>
    <scope>NUCLEOTIDE SEQUENCE [LARGE SCALE GENOMIC DNA]</scope>
    <source>
        <strain evidence="1 2">VU population</strain>
        <tissue evidence="1">Whole body</tissue>
    </source>
</reference>
<protein>
    <submittedName>
        <fullName evidence="1">Uncharacterized protein</fullName>
    </submittedName>
</protein>
<comment type="caution">
    <text evidence="1">The sequence shown here is derived from an EMBL/GenBank/DDBJ whole genome shotgun (WGS) entry which is preliminary data.</text>
</comment>
<dbReference type="AlphaFoldDB" id="A0A226E9L1"/>
<proteinExistence type="predicted"/>
<sequence length="237" mass="26784">MELEGCNLAWRARKTLEKGSHPSNPDSRIQILTSRKDQPLLSVDGNLSQLDRKASTKKFWQCAQFQNHDQDSPGGESLAADELITQELKQMPDGSQGHMPKAQSIKRSIKRVRGFKKRSPVMKEATYKCRFWFEALNSNWDKVMSRIGRSQFPRDGRKSLAELVTGKSRIGIQVVGTVELYLVIDFAMQQLFNGDPTRIIEYLALYVKSNTASQGYIEQRKLPGGLAMAGVLQEFSM</sequence>
<accession>A0A226E9L1</accession>
<evidence type="ECO:0000313" key="2">
    <source>
        <dbReference type="Proteomes" id="UP000198287"/>
    </source>
</evidence>
<keyword evidence="2" id="KW-1185">Reference proteome</keyword>
<evidence type="ECO:0000313" key="1">
    <source>
        <dbReference type="EMBL" id="OXA54233.1"/>
    </source>
</evidence>
<dbReference type="Proteomes" id="UP000198287">
    <property type="component" value="Unassembled WGS sequence"/>
</dbReference>
<gene>
    <name evidence="1" type="ORF">Fcan01_11376</name>
</gene>
<dbReference type="EMBL" id="LNIX01000005">
    <property type="protein sequence ID" value="OXA54233.1"/>
    <property type="molecule type" value="Genomic_DNA"/>
</dbReference>
<dbReference type="OrthoDB" id="10064469at2759"/>
<organism evidence="1 2">
    <name type="scientific">Folsomia candida</name>
    <name type="common">Springtail</name>
    <dbReference type="NCBI Taxonomy" id="158441"/>
    <lineage>
        <taxon>Eukaryota</taxon>
        <taxon>Metazoa</taxon>
        <taxon>Ecdysozoa</taxon>
        <taxon>Arthropoda</taxon>
        <taxon>Hexapoda</taxon>
        <taxon>Collembola</taxon>
        <taxon>Entomobryomorpha</taxon>
        <taxon>Isotomoidea</taxon>
        <taxon>Isotomidae</taxon>
        <taxon>Proisotominae</taxon>
        <taxon>Folsomia</taxon>
    </lineage>
</organism>
<name>A0A226E9L1_FOLCA</name>